<keyword evidence="4" id="KW-1185">Reference proteome</keyword>
<dbReference type="EMBL" id="JACRUO010000001">
    <property type="protein sequence ID" value="MBD3688931.1"/>
    <property type="molecule type" value="Genomic_DNA"/>
</dbReference>
<dbReference type="InterPro" id="IPR014721">
    <property type="entry name" value="Ribsml_uS5_D2-typ_fold_subgr"/>
</dbReference>
<dbReference type="InterPro" id="IPR036034">
    <property type="entry name" value="PDZ_sf"/>
</dbReference>
<feature type="domain" description="Lon proteolytic" evidence="2">
    <location>
        <begin position="258"/>
        <end position="344"/>
    </location>
</feature>
<keyword evidence="1" id="KW-0812">Transmembrane</keyword>
<name>A0A8I0GBF0_9ACTO</name>
<dbReference type="GO" id="GO:0030163">
    <property type="term" value="P:protein catabolic process"/>
    <property type="evidence" value="ECO:0007669"/>
    <property type="project" value="InterPro"/>
</dbReference>
<dbReference type="SUPFAM" id="SSF50156">
    <property type="entry name" value="PDZ domain-like"/>
    <property type="match status" value="1"/>
</dbReference>
<dbReference type="GO" id="GO:0004176">
    <property type="term" value="F:ATP-dependent peptidase activity"/>
    <property type="evidence" value="ECO:0007669"/>
    <property type="project" value="InterPro"/>
</dbReference>
<gene>
    <name evidence="3" type="ORF">H8R10_01595</name>
</gene>
<dbReference type="InterPro" id="IPR008269">
    <property type="entry name" value="Lon_proteolytic"/>
</dbReference>
<proteinExistence type="predicted"/>
<protein>
    <submittedName>
        <fullName evidence="3">Signal protein PDZ</fullName>
    </submittedName>
</protein>
<dbReference type="Pfam" id="PF05362">
    <property type="entry name" value="Lon_C"/>
    <property type="match status" value="1"/>
</dbReference>
<accession>A0A8I0GBF0</accession>
<dbReference type="Gene3D" id="2.30.42.10">
    <property type="match status" value="1"/>
</dbReference>
<dbReference type="Proteomes" id="UP000627538">
    <property type="component" value="Unassembled WGS sequence"/>
</dbReference>
<reference evidence="3 4" key="1">
    <citation type="submission" date="2020-08" db="EMBL/GenBank/DDBJ databases">
        <title>Winkia gen. nov., sp. nov., isolated from faeces of the Anser albifrons in China.</title>
        <authorList>
            <person name="Liu Q."/>
        </authorList>
    </citation>
    <scope>NUCLEOTIDE SEQUENCE [LARGE SCALE GENOMIC DNA]</scope>
    <source>
        <strain evidence="3 4">C62</strain>
    </source>
</reference>
<keyword evidence="1" id="KW-1133">Transmembrane helix</keyword>
<dbReference type="GO" id="GO:0004252">
    <property type="term" value="F:serine-type endopeptidase activity"/>
    <property type="evidence" value="ECO:0007669"/>
    <property type="project" value="InterPro"/>
</dbReference>
<comment type="caution">
    <text evidence="3">The sequence shown here is derived from an EMBL/GenBank/DDBJ whole genome shotgun (WGS) entry which is preliminary data.</text>
</comment>
<dbReference type="InterPro" id="IPR027065">
    <property type="entry name" value="Lon_Prtase"/>
</dbReference>
<evidence type="ECO:0000313" key="4">
    <source>
        <dbReference type="Proteomes" id="UP000627538"/>
    </source>
</evidence>
<dbReference type="PANTHER" id="PTHR10046">
    <property type="entry name" value="ATP DEPENDENT LON PROTEASE FAMILY MEMBER"/>
    <property type="match status" value="1"/>
</dbReference>
<dbReference type="SUPFAM" id="SSF54211">
    <property type="entry name" value="Ribosomal protein S5 domain 2-like"/>
    <property type="match status" value="1"/>
</dbReference>
<feature type="transmembrane region" description="Helical" evidence="1">
    <location>
        <begin position="21"/>
        <end position="44"/>
    </location>
</feature>
<evidence type="ECO:0000313" key="3">
    <source>
        <dbReference type="EMBL" id="MBD3688931.1"/>
    </source>
</evidence>
<dbReference type="GO" id="GO:0006508">
    <property type="term" value="P:proteolysis"/>
    <property type="evidence" value="ECO:0007669"/>
    <property type="project" value="InterPro"/>
</dbReference>
<dbReference type="RefSeq" id="WP_191071022.1">
    <property type="nucleotide sequence ID" value="NZ_CP060506.1"/>
</dbReference>
<organism evidence="3 4">
    <name type="scientific">Nanchangia anserum</name>
    <dbReference type="NCBI Taxonomy" id="2692125"/>
    <lineage>
        <taxon>Bacteria</taxon>
        <taxon>Bacillati</taxon>
        <taxon>Actinomycetota</taxon>
        <taxon>Actinomycetes</taxon>
        <taxon>Actinomycetales</taxon>
        <taxon>Actinomycetaceae</taxon>
        <taxon>Nanchangia</taxon>
    </lineage>
</organism>
<dbReference type="InterPro" id="IPR020568">
    <property type="entry name" value="Ribosomal_Su5_D2-typ_SF"/>
</dbReference>
<sequence>MTNGKADRARPFSRRTRRIGYTLIGIAVALIVVIGVVIPMPYVIEGPGPTFNVLGREGTTPIITVSGHPRAQTQKNLRMVTVSMRGGPGSHVTGAEVAWALINPDEAIYPVDEIYPATMSAEDVRKQSTAQMEGSQVNAKVAALSELGIATPATLRVAGVVDNSPAAKYLREGDVITAVSVGGTRSEVTDASVLFRRLEAASPTDDLVIFYTRNGESHEAHMRGKARTDGPGVLIGVAVDPQVKLPVDIDITLDNVGGPSAGMMFALGIIEVMTDEEHTDNGPVIAGTGAVSMGGGVLQISGVPQKMRAATDAGAHWFLLPETNCADALGHVPDGLRIVPVESLHEARDVVDDIERGQTADLPQCSS</sequence>
<dbReference type="Gene3D" id="3.30.230.10">
    <property type="match status" value="1"/>
</dbReference>
<evidence type="ECO:0000259" key="2">
    <source>
        <dbReference type="Pfam" id="PF05362"/>
    </source>
</evidence>
<keyword evidence="1" id="KW-0472">Membrane</keyword>
<evidence type="ECO:0000256" key="1">
    <source>
        <dbReference type="SAM" id="Phobius"/>
    </source>
</evidence>
<dbReference type="AlphaFoldDB" id="A0A8I0GBF0"/>
<dbReference type="GO" id="GO:0005524">
    <property type="term" value="F:ATP binding"/>
    <property type="evidence" value="ECO:0007669"/>
    <property type="project" value="InterPro"/>
</dbReference>